<accession>A0A4Z1DFF2</accession>
<organism evidence="2 3">
    <name type="scientific">Streptomyces bauhiniae</name>
    <dbReference type="NCBI Taxonomy" id="2340725"/>
    <lineage>
        <taxon>Bacteria</taxon>
        <taxon>Bacillati</taxon>
        <taxon>Actinomycetota</taxon>
        <taxon>Actinomycetes</taxon>
        <taxon>Kitasatosporales</taxon>
        <taxon>Streptomycetaceae</taxon>
        <taxon>Streptomyces</taxon>
    </lineage>
</organism>
<dbReference type="Gene3D" id="3.30.9.10">
    <property type="entry name" value="D-Amino Acid Oxidase, subunit A, domain 2"/>
    <property type="match status" value="1"/>
</dbReference>
<gene>
    <name evidence="2" type="ORF">E5083_01945</name>
</gene>
<dbReference type="Pfam" id="PF01266">
    <property type="entry name" value="DAO"/>
    <property type="match status" value="1"/>
</dbReference>
<dbReference type="EMBL" id="SRRT01000001">
    <property type="protein sequence ID" value="TGN81307.1"/>
    <property type="molecule type" value="Genomic_DNA"/>
</dbReference>
<dbReference type="Proteomes" id="UP000298159">
    <property type="component" value="Unassembled WGS sequence"/>
</dbReference>
<dbReference type="InterPro" id="IPR036188">
    <property type="entry name" value="FAD/NAD-bd_sf"/>
</dbReference>
<comment type="caution">
    <text evidence="2">The sequence shown here is derived from an EMBL/GenBank/DDBJ whole genome shotgun (WGS) entry which is preliminary data.</text>
</comment>
<feature type="domain" description="FAD dependent oxidoreductase" evidence="1">
    <location>
        <begin position="7"/>
        <end position="340"/>
    </location>
</feature>
<dbReference type="RefSeq" id="WP_135783836.1">
    <property type="nucleotide sequence ID" value="NZ_SRRT01000001.1"/>
</dbReference>
<proteinExistence type="predicted"/>
<dbReference type="Gene3D" id="3.50.50.60">
    <property type="entry name" value="FAD/NAD(P)-binding domain"/>
    <property type="match status" value="1"/>
</dbReference>
<evidence type="ECO:0000259" key="1">
    <source>
        <dbReference type="Pfam" id="PF01266"/>
    </source>
</evidence>
<name>A0A4Z1DFF2_9ACTN</name>
<reference evidence="2 3" key="1">
    <citation type="submission" date="2019-04" db="EMBL/GenBank/DDBJ databases">
        <title>Streptomyces sp. nov. Bv016 isolated from bark of Buahinia variegata.</title>
        <authorList>
            <person name="Kanchanasin P."/>
            <person name="Tanasupawat S."/>
            <person name="Yuki M."/>
            <person name="Kudo T."/>
        </authorList>
    </citation>
    <scope>NUCLEOTIDE SEQUENCE [LARGE SCALE GENOMIC DNA]</scope>
    <source>
        <strain evidence="2 3">Bv016</strain>
    </source>
</reference>
<dbReference type="AlphaFoldDB" id="A0A4Z1DFF2"/>
<dbReference type="GeneID" id="95446362"/>
<evidence type="ECO:0000313" key="3">
    <source>
        <dbReference type="Proteomes" id="UP000298159"/>
    </source>
</evidence>
<sequence>MARSETLVLGTGFGGLTVATRLAQQGHRVRCLGNGTPGASLRNFGQLHSGAVYAPVLPDLAAACRDHRSRWLPLLGPDVARTPCVGLFDDPAAVAAYTHAWDCLRIPAQPLAPADLPALGLSQTDASAAAFLLPDMAVDVTALHAKTRRHAKEEGVLLAPEESYTLVRSGNSAVLANTANCFRLAESVVLSAGHHTPRLLDLLGIEHPLSVSHLPYAVLEGSRPGFPLTYRLDGDLLAVSPQDDGLHVALPGRSEGPRSEAAEQYRLAAALSHRWPHLPAERLAMRWGLVAEITGDRPDPAVTVVDLRDPPPGWGDADNLVVCLPGKWTTAWHAADRVAEVLSPPR</sequence>
<dbReference type="SUPFAM" id="SSF51905">
    <property type="entry name" value="FAD/NAD(P)-binding domain"/>
    <property type="match status" value="1"/>
</dbReference>
<protein>
    <submittedName>
        <fullName evidence="2">FAD-binding oxidoreductase</fullName>
    </submittedName>
</protein>
<dbReference type="InterPro" id="IPR006076">
    <property type="entry name" value="FAD-dep_OxRdtase"/>
</dbReference>
<evidence type="ECO:0000313" key="2">
    <source>
        <dbReference type="EMBL" id="TGN81307.1"/>
    </source>
</evidence>
<keyword evidence="3" id="KW-1185">Reference proteome</keyword>